<feature type="region of interest" description="Disordered" evidence="5">
    <location>
        <begin position="243"/>
        <end position="320"/>
    </location>
</feature>
<feature type="compositionally biased region" description="Basic and acidic residues" evidence="5">
    <location>
        <begin position="89"/>
        <end position="112"/>
    </location>
</feature>
<dbReference type="OrthoDB" id="5970at2759"/>
<name>A0A913YQP8_EXADI</name>
<evidence type="ECO:0000256" key="1">
    <source>
        <dbReference type="ARBA" id="ARBA00004123"/>
    </source>
</evidence>
<dbReference type="SUPFAM" id="SSF54928">
    <property type="entry name" value="RNA-binding domain, RBD"/>
    <property type="match status" value="2"/>
</dbReference>
<dbReference type="Proteomes" id="UP000887567">
    <property type="component" value="Unplaced"/>
</dbReference>
<dbReference type="OMA" id="KVEMSHG"/>
<dbReference type="Pfam" id="PF00076">
    <property type="entry name" value="RRM_1"/>
    <property type="match status" value="2"/>
</dbReference>
<dbReference type="GO" id="GO:0003723">
    <property type="term" value="F:RNA binding"/>
    <property type="evidence" value="ECO:0007669"/>
    <property type="project" value="UniProtKB-UniRule"/>
</dbReference>
<evidence type="ECO:0000313" key="7">
    <source>
        <dbReference type="EnsemblMetazoa" id="XP_028517479.1"/>
    </source>
</evidence>
<dbReference type="RefSeq" id="XP_028517479.1">
    <property type="nucleotide sequence ID" value="XM_028661678.1"/>
</dbReference>
<dbReference type="PANTHER" id="PTHR48038">
    <property type="entry name" value="RIBONUCLEOPROTEIN RB97D"/>
    <property type="match status" value="1"/>
</dbReference>
<evidence type="ECO:0000256" key="3">
    <source>
        <dbReference type="ARBA" id="ARBA00023242"/>
    </source>
</evidence>
<dbReference type="InterPro" id="IPR035979">
    <property type="entry name" value="RBD_domain_sf"/>
</dbReference>
<evidence type="ECO:0000259" key="6">
    <source>
        <dbReference type="PROSITE" id="PS50102"/>
    </source>
</evidence>
<dbReference type="KEGG" id="epa:110247637"/>
<feature type="region of interest" description="Disordered" evidence="5">
    <location>
        <begin position="76"/>
        <end position="153"/>
    </location>
</feature>
<dbReference type="Gene3D" id="3.30.70.330">
    <property type="match status" value="2"/>
</dbReference>
<dbReference type="PROSITE" id="PS50102">
    <property type="entry name" value="RRM"/>
    <property type="match status" value="2"/>
</dbReference>
<feature type="compositionally biased region" description="Basic and acidic residues" evidence="5">
    <location>
        <begin position="279"/>
        <end position="290"/>
    </location>
</feature>
<sequence>MGTTKVYIGNLGDNGDRDRIWKAFQSFGPIREVWVARNPPGFAFVEFEDHLDAEDAVDKMDGKRVCDKTVRVELSRGQGRRDRGGRRPYRGDRGSRYNDRRYNDRGYGDRGGRYSPPPRRRSRSPPPRRDRSPMGGHYRGGRSRSRSPPPRQLKEVILQKPQVVTINMSRGVTRVYVGNLGSNGIKSEIEREFSKFGIIRDVWVARNPPGFAFVEFDDHRDAEDAIKELNGRRVCGVRVQVELSNHQGRSSRKPPPSNRGRSRYSPDDKYSDRYGPPRGRYDDDRYGREQRGRRRERTPEYYDRSSRRFSRSRSRSPPRY</sequence>
<comment type="subcellular location">
    <subcellularLocation>
        <location evidence="1">Nucleus</location>
    </subcellularLocation>
</comment>
<keyword evidence="8" id="KW-1185">Reference proteome</keyword>
<keyword evidence="3" id="KW-0539">Nucleus</keyword>
<dbReference type="CDD" id="cd12373">
    <property type="entry name" value="RRM_SRSF3_like"/>
    <property type="match status" value="2"/>
</dbReference>
<feature type="compositionally biased region" description="Basic residues" evidence="5">
    <location>
        <begin position="307"/>
        <end position="320"/>
    </location>
</feature>
<proteinExistence type="predicted"/>
<evidence type="ECO:0000256" key="4">
    <source>
        <dbReference type="PROSITE-ProRule" id="PRU00176"/>
    </source>
</evidence>
<reference evidence="7" key="1">
    <citation type="submission" date="2022-11" db="UniProtKB">
        <authorList>
            <consortium name="EnsemblMetazoa"/>
        </authorList>
    </citation>
    <scope>IDENTIFICATION</scope>
</reference>
<dbReference type="GO" id="GO:0005634">
    <property type="term" value="C:nucleus"/>
    <property type="evidence" value="ECO:0007669"/>
    <property type="project" value="UniProtKB-SubCell"/>
</dbReference>
<evidence type="ECO:0000256" key="5">
    <source>
        <dbReference type="SAM" id="MobiDB-lite"/>
    </source>
</evidence>
<dbReference type="PANTHER" id="PTHR48038:SF3">
    <property type="entry name" value="SPLICING FACTOR, ARGININE_SERINE-RICH 1-RELATED"/>
    <property type="match status" value="1"/>
</dbReference>
<protein>
    <recommendedName>
        <fullName evidence="6">RRM domain-containing protein</fullName>
    </recommendedName>
</protein>
<dbReference type="AlphaFoldDB" id="A0A913YQP8"/>
<dbReference type="InterPro" id="IPR000504">
    <property type="entry name" value="RRM_dom"/>
</dbReference>
<evidence type="ECO:0000313" key="8">
    <source>
        <dbReference type="Proteomes" id="UP000887567"/>
    </source>
</evidence>
<evidence type="ECO:0000256" key="2">
    <source>
        <dbReference type="ARBA" id="ARBA00022884"/>
    </source>
</evidence>
<dbReference type="GeneID" id="110247637"/>
<feature type="domain" description="RRM" evidence="6">
    <location>
        <begin position="173"/>
        <end position="246"/>
    </location>
</feature>
<dbReference type="SMART" id="SM00360">
    <property type="entry name" value="RRM"/>
    <property type="match status" value="2"/>
</dbReference>
<organism evidence="7 8">
    <name type="scientific">Exaiptasia diaphana</name>
    <name type="common">Tropical sea anemone</name>
    <name type="synonym">Aiptasia pulchella</name>
    <dbReference type="NCBI Taxonomy" id="2652724"/>
    <lineage>
        <taxon>Eukaryota</taxon>
        <taxon>Metazoa</taxon>
        <taxon>Cnidaria</taxon>
        <taxon>Anthozoa</taxon>
        <taxon>Hexacorallia</taxon>
        <taxon>Actiniaria</taxon>
        <taxon>Aiptasiidae</taxon>
        <taxon>Exaiptasia</taxon>
    </lineage>
</organism>
<dbReference type="InterPro" id="IPR012677">
    <property type="entry name" value="Nucleotide-bd_a/b_plait_sf"/>
</dbReference>
<dbReference type="EnsemblMetazoa" id="XM_028661678.1">
    <property type="protein sequence ID" value="XP_028517479.1"/>
    <property type="gene ID" value="LOC110247637"/>
</dbReference>
<keyword evidence="2 4" id="KW-0694">RNA-binding</keyword>
<accession>A0A913YQP8</accession>
<dbReference type="FunFam" id="3.30.70.330:FF:001074">
    <property type="entry name" value="Splicing factor, arginine/serine-rich 7"/>
    <property type="match status" value="2"/>
</dbReference>
<feature type="compositionally biased region" description="Basic and acidic residues" evidence="5">
    <location>
        <begin position="297"/>
        <end position="306"/>
    </location>
</feature>
<feature type="domain" description="RRM" evidence="6">
    <location>
        <begin position="4"/>
        <end position="77"/>
    </location>
</feature>